<dbReference type="Proteomes" id="UP000667802">
    <property type="component" value="Unassembled WGS sequence"/>
</dbReference>
<keyword evidence="5" id="KW-0418">Kinase</keyword>
<dbReference type="PRINTS" id="PR00344">
    <property type="entry name" value="BCTRLSENSOR"/>
</dbReference>
<keyword evidence="6" id="KW-0902">Two-component regulatory system</keyword>
<dbReference type="SUPFAM" id="SSF47226">
    <property type="entry name" value="Histidine-containing phosphotransfer domain, HPT domain"/>
    <property type="match status" value="1"/>
</dbReference>
<dbReference type="Gene3D" id="1.20.120.160">
    <property type="entry name" value="HPT domain"/>
    <property type="match status" value="1"/>
</dbReference>
<feature type="modified residue" description="Phosphohistidine" evidence="7">
    <location>
        <position position="50"/>
    </location>
</feature>
<dbReference type="PROSITE" id="PS50109">
    <property type="entry name" value="HIS_KIN"/>
    <property type="match status" value="1"/>
</dbReference>
<keyword evidence="3 7" id="KW-0597">Phosphoprotein</keyword>
<feature type="domain" description="HPt" evidence="11">
    <location>
        <begin position="4"/>
        <end position="107"/>
    </location>
</feature>
<dbReference type="SUPFAM" id="SSF55874">
    <property type="entry name" value="ATPase domain of HSP90 chaperone/DNA topoisomerase II/histidine kinase"/>
    <property type="match status" value="1"/>
</dbReference>
<dbReference type="EMBL" id="JAALHA020000012">
    <property type="protein sequence ID" value="MDR9897347.1"/>
    <property type="molecule type" value="Genomic_DNA"/>
</dbReference>
<proteinExistence type="predicted"/>
<dbReference type="FunFam" id="3.30.565.10:FF:000016">
    <property type="entry name" value="Chemotaxis protein CheA, putative"/>
    <property type="match status" value="1"/>
</dbReference>
<feature type="region of interest" description="Disordered" evidence="8">
    <location>
        <begin position="498"/>
        <end position="527"/>
    </location>
</feature>
<feature type="compositionally biased region" description="Basic and acidic residues" evidence="8">
    <location>
        <begin position="503"/>
        <end position="516"/>
    </location>
</feature>
<dbReference type="CDD" id="cd00088">
    <property type="entry name" value="HPT"/>
    <property type="match status" value="1"/>
</dbReference>
<evidence type="ECO:0000259" key="10">
    <source>
        <dbReference type="PROSITE" id="PS50851"/>
    </source>
</evidence>
<dbReference type="InterPro" id="IPR036890">
    <property type="entry name" value="HATPase_C_sf"/>
</dbReference>
<dbReference type="SMART" id="SM00387">
    <property type="entry name" value="HATPase_c"/>
    <property type="match status" value="1"/>
</dbReference>
<name>A0AAP5MAY5_9CYAN</name>
<dbReference type="InterPro" id="IPR036641">
    <property type="entry name" value="HPT_dom_sf"/>
</dbReference>
<evidence type="ECO:0000256" key="3">
    <source>
        <dbReference type="ARBA" id="ARBA00022553"/>
    </source>
</evidence>
<dbReference type="GO" id="GO:0006935">
    <property type="term" value="P:chemotaxis"/>
    <property type="evidence" value="ECO:0007669"/>
    <property type="project" value="InterPro"/>
</dbReference>
<dbReference type="InterPro" id="IPR004358">
    <property type="entry name" value="Sig_transdc_His_kin-like_C"/>
</dbReference>
<dbReference type="SMART" id="SM00260">
    <property type="entry name" value="CheW"/>
    <property type="match status" value="1"/>
</dbReference>
<dbReference type="PROSITE" id="PS50894">
    <property type="entry name" value="HPT"/>
    <property type="match status" value="1"/>
</dbReference>
<evidence type="ECO:0000313" key="13">
    <source>
        <dbReference type="Proteomes" id="UP000667802"/>
    </source>
</evidence>
<evidence type="ECO:0000256" key="8">
    <source>
        <dbReference type="SAM" id="MobiDB-lite"/>
    </source>
</evidence>
<dbReference type="GO" id="GO:0000155">
    <property type="term" value="F:phosphorelay sensor kinase activity"/>
    <property type="evidence" value="ECO:0007669"/>
    <property type="project" value="InterPro"/>
</dbReference>
<organism evidence="12 13">
    <name type="scientific">Aetokthonos hydrillicola Thurmond2011</name>
    <dbReference type="NCBI Taxonomy" id="2712845"/>
    <lineage>
        <taxon>Bacteria</taxon>
        <taxon>Bacillati</taxon>
        <taxon>Cyanobacteriota</taxon>
        <taxon>Cyanophyceae</taxon>
        <taxon>Nostocales</taxon>
        <taxon>Hapalosiphonaceae</taxon>
        <taxon>Aetokthonos</taxon>
    </lineage>
</organism>
<dbReference type="InterPro" id="IPR051315">
    <property type="entry name" value="Bact_Chemotaxis_CheA"/>
</dbReference>
<dbReference type="InterPro" id="IPR008207">
    <property type="entry name" value="Sig_transdc_His_kin_Hpt_dom"/>
</dbReference>
<comment type="caution">
    <text evidence="12">The sequence shown here is derived from an EMBL/GenBank/DDBJ whole genome shotgun (WGS) entry which is preliminary data.</text>
</comment>
<evidence type="ECO:0000256" key="6">
    <source>
        <dbReference type="ARBA" id="ARBA00023012"/>
    </source>
</evidence>
<dbReference type="PANTHER" id="PTHR43395:SF1">
    <property type="entry name" value="CHEMOTAXIS PROTEIN CHEA"/>
    <property type="match status" value="1"/>
</dbReference>
<dbReference type="AlphaFoldDB" id="A0AAP5MAY5"/>
<dbReference type="RefSeq" id="WP_208345090.1">
    <property type="nucleotide sequence ID" value="NZ_CAWQFN010000585.1"/>
</dbReference>
<protein>
    <recommendedName>
        <fullName evidence="2">histidine kinase</fullName>
        <ecNumber evidence="2">2.7.13.3</ecNumber>
    </recommendedName>
</protein>
<evidence type="ECO:0000256" key="4">
    <source>
        <dbReference type="ARBA" id="ARBA00022679"/>
    </source>
</evidence>
<dbReference type="InterPro" id="IPR002545">
    <property type="entry name" value="CheW-lke_dom"/>
</dbReference>
<reference evidence="13" key="1">
    <citation type="journal article" date="2021" name="Science">
        <title>Hunting the eagle killer: A cyanobacterial neurotoxin causes vacuolar myelinopathy.</title>
        <authorList>
            <person name="Breinlinger S."/>
            <person name="Phillips T.J."/>
            <person name="Haram B.N."/>
            <person name="Mares J."/>
            <person name="Martinez Yerena J.A."/>
            <person name="Hrouzek P."/>
            <person name="Sobotka R."/>
            <person name="Henderson W.M."/>
            <person name="Schmieder P."/>
            <person name="Williams S.M."/>
            <person name="Lauderdale J.D."/>
            <person name="Wilde H.D."/>
            <person name="Gerrin W."/>
            <person name="Kust A."/>
            <person name="Washington J.W."/>
            <person name="Wagner C."/>
            <person name="Geier B."/>
            <person name="Liebeke M."/>
            <person name="Enke H."/>
            <person name="Niedermeyer T.H.J."/>
            <person name="Wilde S.B."/>
        </authorList>
    </citation>
    <scope>NUCLEOTIDE SEQUENCE [LARGE SCALE GENOMIC DNA]</scope>
    <source>
        <strain evidence="13">Thurmond2011</strain>
    </source>
</reference>
<feature type="domain" description="Histidine kinase" evidence="9">
    <location>
        <begin position="619"/>
        <end position="859"/>
    </location>
</feature>
<dbReference type="Gene3D" id="3.30.565.10">
    <property type="entry name" value="Histidine kinase-like ATPase, C-terminal domain"/>
    <property type="match status" value="1"/>
</dbReference>
<dbReference type="InterPro" id="IPR005467">
    <property type="entry name" value="His_kinase_dom"/>
</dbReference>
<sequence length="1046" mass="117565">MITDTSIREQGYLYFLAEAPELLQAIEQELFNLSEAYSTAKVHNLMRATHTIKGGAANVGLELIQSIAHSLEDAFKALYNPDLVIDSELQALLIEAYECLRLPLTSELSSCSVSINQEDVKQRAASIFAQLQEKLGDAFGTDTYIPTSIELGFDIVQSVFEMGVKQRLESIDLEIKTQQNTAELDSFLRSQLEVFIGLAESLNLPGFGAIAQTTLTALQANPAHVHQIAEIALADFVQGREVILAGDRQSGGKPSLALQNFTNVVTHVDQPSTLQNEISQFCKFLTQIYGGKKEPLKSKIINSNLKIIRYTLGWFNHRLGIAYKDLSLSQIIPDIDSENSREIENKLNFIQDWLKEFIEFIEEKQDSESLCICRKRLIIATLSLVAQFKYNNHENSITQTLQKQISELTREYQKLPPIASHEKNWLDRPKLQNLLIIKETPSSNANEPNEPIDTSLDAIWGGEITTDRSTEAITVLRESEEKSHNLAVDNQTISVKAEIVSDNSDKQENISSREAENNSEQAHKNRQHQFVRVDVAELERLNYLTGELLTYQKRRSLQDQHLKEIVEQLVQQIYRSQTTLNRLRDLPPQQQNFGSQDRQNFGAVNFEPLEMDQYTEFHLTLHQALDEILQLQETTESLSLLLQQSTQTGEKKHALLLNIIDNLVNARMLPLSNILNRFPQMVHNLANVYGKRVEMKLNGTNVLIDKAIAEKLHDPLLHLVRNAFDHGIESPEVRSNLGKPEQGLIEISAYHQGNQTVIEVRDDGQGLNFEKIYRQAIQLNLISGADNANGYLSSSTESQLLEVLFEPGFSTAAKVSEISGRGIGLDIVRSQLQALQGKVTVKSVPQQGTTFILKIPFSMTTDKLMLVQAGGTVYALLLDSLVKILLPDSEQIKEFEGKRVLHWNTGKDERMVSLRKLSNLIYYNSSFYSHHIQNYSTTLDEVGKKIPPVLLVRRNQEFVGLEVDQIIGEQELVIRPLGNALASPKYVYGCSSLANGTLILVVDTAVLIDSIEIPVGNNINMLSTSYLFNKQPLLVSSTESQESLQR</sequence>
<dbReference type="Pfam" id="PF01627">
    <property type="entry name" value="Hpt"/>
    <property type="match status" value="1"/>
</dbReference>
<dbReference type="SMART" id="SM01231">
    <property type="entry name" value="H-kinase_dim"/>
    <property type="match status" value="1"/>
</dbReference>
<evidence type="ECO:0000256" key="2">
    <source>
        <dbReference type="ARBA" id="ARBA00012438"/>
    </source>
</evidence>
<evidence type="ECO:0000256" key="1">
    <source>
        <dbReference type="ARBA" id="ARBA00000085"/>
    </source>
</evidence>
<dbReference type="SMART" id="SM00073">
    <property type="entry name" value="HPT"/>
    <property type="match status" value="1"/>
</dbReference>
<dbReference type="InterPro" id="IPR003594">
    <property type="entry name" value="HATPase_dom"/>
</dbReference>
<dbReference type="Pfam" id="PF01584">
    <property type="entry name" value="CheW"/>
    <property type="match status" value="1"/>
</dbReference>
<dbReference type="SUPFAM" id="SSF50341">
    <property type="entry name" value="CheW-like"/>
    <property type="match status" value="1"/>
</dbReference>
<dbReference type="Gene3D" id="2.30.30.40">
    <property type="entry name" value="SH3 Domains"/>
    <property type="match status" value="1"/>
</dbReference>
<dbReference type="Pfam" id="PF02518">
    <property type="entry name" value="HATPase_c"/>
    <property type="match status" value="1"/>
</dbReference>
<dbReference type="GO" id="GO:0005737">
    <property type="term" value="C:cytoplasm"/>
    <property type="evidence" value="ECO:0007669"/>
    <property type="project" value="InterPro"/>
</dbReference>
<comment type="catalytic activity">
    <reaction evidence="1">
        <text>ATP + protein L-histidine = ADP + protein N-phospho-L-histidine.</text>
        <dbReference type="EC" id="2.7.13.3"/>
    </reaction>
</comment>
<keyword evidence="13" id="KW-1185">Reference proteome</keyword>
<evidence type="ECO:0000259" key="11">
    <source>
        <dbReference type="PROSITE" id="PS50894"/>
    </source>
</evidence>
<feature type="domain" description="CheW-like" evidence="10">
    <location>
        <begin position="861"/>
        <end position="1013"/>
    </location>
</feature>
<gene>
    <name evidence="12" type="ORF">G7B40_022660</name>
</gene>
<evidence type="ECO:0000256" key="5">
    <source>
        <dbReference type="ARBA" id="ARBA00022777"/>
    </source>
</evidence>
<evidence type="ECO:0000259" key="9">
    <source>
        <dbReference type="PROSITE" id="PS50109"/>
    </source>
</evidence>
<dbReference type="InterPro" id="IPR036061">
    <property type="entry name" value="CheW-like_dom_sf"/>
</dbReference>
<dbReference type="InterPro" id="IPR004105">
    <property type="entry name" value="CheA-like_dim"/>
</dbReference>
<evidence type="ECO:0000256" key="7">
    <source>
        <dbReference type="PROSITE-ProRule" id="PRU00110"/>
    </source>
</evidence>
<dbReference type="PROSITE" id="PS50851">
    <property type="entry name" value="CHEW"/>
    <property type="match status" value="1"/>
</dbReference>
<keyword evidence="4" id="KW-0808">Transferase</keyword>
<dbReference type="EC" id="2.7.13.3" evidence="2"/>
<evidence type="ECO:0000313" key="12">
    <source>
        <dbReference type="EMBL" id="MDR9897347.1"/>
    </source>
</evidence>
<dbReference type="PANTHER" id="PTHR43395">
    <property type="entry name" value="SENSOR HISTIDINE KINASE CHEA"/>
    <property type="match status" value="1"/>
</dbReference>
<accession>A0AAP5MAY5</accession>